<reference evidence="2" key="1">
    <citation type="submission" date="2014-09" db="EMBL/GenBank/DDBJ databases">
        <authorList>
            <person name="Mudge J."/>
            <person name="Ramaraj T."/>
            <person name="Lindquist I.E."/>
            <person name="Bharti A.K."/>
            <person name="Sundararajan A."/>
            <person name="Cameron C.T."/>
            <person name="Woodward J.E."/>
            <person name="May G.D."/>
            <person name="Brubaker C."/>
            <person name="Broadhvest J."/>
            <person name="Wilkins T.A."/>
        </authorList>
    </citation>
    <scope>NUCLEOTIDE SEQUENCE</scope>
    <source>
        <strain evidence="2">cv. AKA8401</strain>
    </source>
</reference>
<evidence type="ECO:0000313" key="1">
    <source>
        <dbReference type="EMBL" id="KHG07338.1"/>
    </source>
</evidence>
<evidence type="ECO:0000313" key="2">
    <source>
        <dbReference type="Proteomes" id="UP000032142"/>
    </source>
</evidence>
<keyword evidence="2" id="KW-1185">Reference proteome</keyword>
<accession>A0A0B0MZ35</accession>
<proteinExistence type="predicted"/>
<sequence length="88" mass="10150">MNVPTLTLQTGHLESKVLRSPKDHFKPSVPNCSLHNNKQDIGNLHMLHQMSKMEGVANQRMGLPMNEKLPSIFRFSENYRSVFKCLDR</sequence>
<protein>
    <submittedName>
        <fullName evidence="1">Junction-mediating and-regulatory</fullName>
    </submittedName>
</protein>
<gene>
    <name evidence="1" type="ORF">F383_34166</name>
</gene>
<name>A0A0B0MZ35_GOSAR</name>
<organism evidence="1 2">
    <name type="scientific">Gossypium arboreum</name>
    <name type="common">Tree cotton</name>
    <name type="synonym">Gossypium nanking</name>
    <dbReference type="NCBI Taxonomy" id="29729"/>
    <lineage>
        <taxon>Eukaryota</taxon>
        <taxon>Viridiplantae</taxon>
        <taxon>Streptophyta</taxon>
        <taxon>Embryophyta</taxon>
        <taxon>Tracheophyta</taxon>
        <taxon>Spermatophyta</taxon>
        <taxon>Magnoliopsida</taxon>
        <taxon>eudicotyledons</taxon>
        <taxon>Gunneridae</taxon>
        <taxon>Pentapetalae</taxon>
        <taxon>rosids</taxon>
        <taxon>malvids</taxon>
        <taxon>Malvales</taxon>
        <taxon>Malvaceae</taxon>
        <taxon>Malvoideae</taxon>
        <taxon>Gossypium</taxon>
    </lineage>
</organism>
<dbReference type="EMBL" id="JRRC01472310">
    <property type="protein sequence ID" value="KHG07338.1"/>
    <property type="molecule type" value="Genomic_DNA"/>
</dbReference>
<dbReference type="AlphaFoldDB" id="A0A0B0MZ35"/>
<comment type="caution">
    <text evidence="1">The sequence shown here is derived from an EMBL/GenBank/DDBJ whole genome shotgun (WGS) entry which is preliminary data.</text>
</comment>
<dbReference type="Proteomes" id="UP000032142">
    <property type="component" value="Unassembled WGS sequence"/>
</dbReference>